<keyword evidence="1" id="KW-1133">Transmembrane helix</keyword>
<feature type="transmembrane region" description="Helical" evidence="1">
    <location>
        <begin position="108"/>
        <end position="128"/>
    </location>
</feature>
<dbReference type="Proteomes" id="UP000276991">
    <property type="component" value="Unassembled WGS sequence"/>
</dbReference>
<feature type="transmembrane region" description="Helical" evidence="1">
    <location>
        <begin position="6"/>
        <end position="34"/>
    </location>
</feature>
<feature type="transmembrane region" description="Helical" evidence="1">
    <location>
        <begin position="190"/>
        <end position="210"/>
    </location>
</feature>
<evidence type="ECO:0000313" key="2">
    <source>
        <dbReference type="EMBL" id="VBB30414.1"/>
    </source>
</evidence>
<feature type="transmembrane region" description="Helical" evidence="1">
    <location>
        <begin position="81"/>
        <end position="101"/>
    </location>
</feature>
<dbReference type="OrthoDB" id="5855077at2759"/>
<feature type="transmembrane region" description="Helical" evidence="1">
    <location>
        <begin position="54"/>
        <end position="75"/>
    </location>
</feature>
<evidence type="ECO:0000256" key="1">
    <source>
        <dbReference type="SAM" id="Phobius"/>
    </source>
</evidence>
<evidence type="ECO:0000313" key="3">
    <source>
        <dbReference type="Proteomes" id="UP000276991"/>
    </source>
</evidence>
<dbReference type="EMBL" id="UPTC01000868">
    <property type="protein sequence ID" value="VBB30414.1"/>
    <property type="molecule type" value="Genomic_DNA"/>
</dbReference>
<keyword evidence="1" id="KW-0472">Membrane</keyword>
<name>A0A498SFC9_ACAVI</name>
<sequence>MDNELIPLLIIAILSLITSFGIILIQLTLINLIWEDFLRLRLIRRPLQQQIGSIQIGLLIIGSIIVAVSNVWLYLDKPLRYGPISTLVAPMTALYTCSYLFPFMNGKGAITGLFIGIFGALTLLYLYFRITPLRFHHFPMPCLNGTSISYSLILPNNEFTYTELDFVPTALQTITNNAQKLLPIFSEIPISWYPLATFMTAALSMLLVSLCTSSNNTDEFDWKLIICGSYIGTFTHRSDNTTSNDKHVAFIECESFRYAQQTTYPDTVTTATHIIR</sequence>
<accession>A0A498SFC9</accession>
<organism evidence="2 3">
    <name type="scientific">Acanthocheilonema viteae</name>
    <name type="common">Filarial nematode worm</name>
    <name type="synonym">Dipetalonema viteae</name>
    <dbReference type="NCBI Taxonomy" id="6277"/>
    <lineage>
        <taxon>Eukaryota</taxon>
        <taxon>Metazoa</taxon>
        <taxon>Ecdysozoa</taxon>
        <taxon>Nematoda</taxon>
        <taxon>Chromadorea</taxon>
        <taxon>Rhabditida</taxon>
        <taxon>Spirurina</taxon>
        <taxon>Spiruromorpha</taxon>
        <taxon>Filarioidea</taxon>
        <taxon>Onchocercidae</taxon>
        <taxon>Acanthocheilonema</taxon>
    </lineage>
</organism>
<gene>
    <name evidence="2" type="ORF">NAV_LOCUS5205</name>
</gene>
<dbReference type="AlphaFoldDB" id="A0A498SFC9"/>
<dbReference type="InterPro" id="IPR038377">
    <property type="entry name" value="Na/Glc_symporter_sf"/>
</dbReference>
<keyword evidence="3" id="KW-1185">Reference proteome</keyword>
<protein>
    <submittedName>
        <fullName evidence="2">Uncharacterized protein</fullName>
    </submittedName>
</protein>
<keyword evidence="1" id="KW-0812">Transmembrane</keyword>
<reference evidence="2 3" key="1">
    <citation type="submission" date="2018-08" db="EMBL/GenBank/DDBJ databases">
        <authorList>
            <person name="Laetsch R D."/>
            <person name="Stevens L."/>
            <person name="Kumar S."/>
            <person name="Blaxter L. M."/>
        </authorList>
    </citation>
    <scope>NUCLEOTIDE SEQUENCE [LARGE SCALE GENOMIC DNA]</scope>
</reference>
<dbReference type="Gene3D" id="1.20.1730.10">
    <property type="entry name" value="Sodium/glucose cotransporter"/>
    <property type="match status" value="1"/>
</dbReference>
<proteinExistence type="predicted"/>